<dbReference type="InterPro" id="IPR045096">
    <property type="entry name" value="EDR2-like"/>
</dbReference>
<dbReference type="InterPro" id="IPR009769">
    <property type="entry name" value="EDR2_C"/>
</dbReference>
<evidence type="ECO:0000259" key="2">
    <source>
        <dbReference type="PROSITE" id="PS50848"/>
    </source>
</evidence>
<gene>
    <name evidence="3" type="ORF">ARALYDRAFT_330172</name>
</gene>
<dbReference type="AlphaFoldDB" id="D7MHQ3"/>
<organism evidence="4">
    <name type="scientific">Arabidopsis lyrata subsp. lyrata</name>
    <name type="common">Lyre-leaved rock-cress</name>
    <dbReference type="NCBI Taxonomy" id="81972"/>
    <lineage>
        <taxon>Eukaryota</taxon>
        <taxon>Viridiplantae</taxon>
        <taxon>Streptophyta</taxon>
        <taxon>Embryophyta</taxon>
        <taxon>Tracheophyta</taxon>
        <taxon>Spermatophyta</taxon>
        <taxon>Magnoliopsida</taxon>
        <taxon>eudicotyledons</taxon>
        <taxon>Gunneridae</taxon>
        <taxon>Pentapetalae</taxon>
        <taxon>rosids</taxon>
        <taxon>malvids</taxon>
        <taxon>Brassicales</taxon>
        <taxon>Brassicaceae</taxon>
        <taxon>Camelineae</taxon>
        <taxon>Arabidopsis</taxon>
    </lineage>
</organism>
<dbReference type="PANTHER" id="PTHR12136:SF47">
    <property type="entry name" value="ENHANCED DISEASE RESISTANCE PROTEIN (DUF1336)"/>
    <property type="match status" value="1"/>
</dbReference>
<dbReference type="InterPro" id="IPR023393">
    <property type="entry name" value="START-like_dom_sf"/>
</dbReference>
<dbReference type="STRING" id="81972.D7MHQ3"/>
<dbReference type="eggNOG" id="ENOG502QT1F">
    <property type="taxonomic scope" value="Eukaryota"/>
</dbReference>
<dbReference type="Pfam" id="PF07059">
    <property type="entry name" value="EDR2_C"/>
    <property type="match status" value="1"/>
</dbReference>
<dbReference type="InterPro" id="IPR002913">
    <property type="entry name" value="START_lipid-bd_dom"/>
</dbReference>
<feature type="region of interest" description="Disordered" evidence="1">
    <location>
        <begin position="471"/>
        <end position="498"/>
    </location>
</feature>
<dbReference type="KEGG" id="aly:9304482"/>
<dbReference type="Pfam" id="PF01852">
    <property type="entry name" value="START"/>
    <property type="match status" value="1"/>
</dbReference>
<feature type="region of interest" description="Disordered" evidence="1">
    <location>
        <begin position="1"/>
        <end position="47"/>
    </location>
</feature>
<evidence type="ECO:0000256" key="1">
    <source>
        <dbReference type="SAM" id="MobiDB-lite"/>
    </source>
</evidence>
<feature type="domain" description="START" evidence="2">
    <location>
        <begin position="242"/>
        <end position="401"/>
    </location>
</feature>
<dbReference type="OrthoDB" id="9970435at2759"/>
<dbReference type="PROSITE" id="PS50848">
    <property type="entry name" value="START"/>
    <property type="match status" value="1"/>
</dbReference>
<dbReference type="Gene3D" id="3.30.530.20">
    <property type="match status" value="1"/>
</dbReference>
<evidence type="ECO:0000313" key="3">
    <source>
        <dbReference type="EMBL" id="EFH44669.1"/>
    </source>
</evidence>
<dbReference type="GO" id="GO:0008289">
    <property type="term" value="F:lipid binding"/>
    <property type="evidence" value="ECO:0007669"/>
    <property type="project" value="InterPro"/>
</dbReference>
<dbReference type="EMBL" id="GL348719">
    <property type="protein sequence ID" value="EFH44669.1"/>
    <property type="molecule type" value="Genomic_DNA"/>
</dbReference>
<dbReference type="Proteomes" id="UP000008694">
    <property type="component" value="Unassembled WGS sequence"/>
</dbReference>
<name>D7MHQ3_ARALL</name>
<dbReference type="HOGENOM" id="CLU_018946_1_0_1"/>
<sequence>MTSPGSKKLVTSDGSEKEVSGNLGKVSFSGDLNDSGSSSRSSSGGGGEGGTFEYFGWVYHLGVNKIGHEYCNLRFLFIRGKYVEMYKRDPRENPDIKPIRRGVIGPTMMIEELGRRKVNRGDVYVIRFYNRLDESRKGEIACATAGEAVKWVEAFEEAKQQAEYALSRGGSTRTKLSMEANIDLEGHRPRVRRYAYGLKKLIRIGQGPETLLRQSSTLVNDVRGDGFYEGGDNGDAIEAHEWKCVRTINGVRIFEDVANFKAGRGVLVKAVAVVEASADTVFEVLLSIDKHQRYEWDAVTGDSEKIDSYEGHYDVIYCVYDPKYLSRWQSKRDFVFSRQWVRGQDGTYTILQFPAVHKKRPPKSGYRRTEITPSTWEIRSLKKRSDAETPSCLVTHMLEIHSKRWCKWKRTSYSKFEKTIPYALLLQVAGLKEYIGANPAFKYETFATVVQSKFPDVPNGEYVDEEMEEQFYDATDSSSDEEDEEESDEDDEDQDNKEIKVKLKNVSWAIASLSLKRPKAPGASNVLDASVDPVSIDPSKFQGSLRKGNGDKDSNCWDSPSGMGFMIRGKTYLKDNAKVMGGEPLLTLVSVDWFKVDKAVDNIALHPKCLVQSEPGKKLPFILVINLQVPAKPNYCLVLYYAANRPVSKSSSLGKFVDGSDSYRDARFKLIPSIVQGYWMVKRAVGTKACLLGKAVTCKYLRQDNFLEIDVDIGSSAVARSVIGLVLGYVTSLIVDLAILIEGKEETDLPEYILGTVRLNRIELDSAVSFEV</sequence>
<protein>
    <recommendedName>
        <fullName evidence="2">START domain-containing protein</fullName>
    </recommendedName>
</protein>
<proteinExistence type="predicted"/>
<dbReference type="PANTHER" id="PTHR12136">
    <property type="entry name" value="ENHANCED DISEASE RESISTANCE-RELATED"/>
    <property type="match status" value="1"/>
</dbReference>
<reference evidence="4" key="1">
    <citation type="journal article" date="2011" name="Nat. Genet.">
        <title>The Arabidopsis lyrata genome sequence and the basis of rapid genome size change.</title>
        <authorList>
            <person name="Hu T.T."/>
            <person name="Pattyn P."/>
            <person name="Bakker E.G."/>
            <person name="Cao J."/>
            <person name="Cheng J.-F."/>
            <person name="Clark R.M."/>
            <person name="Fahlgren N."/>
            <person name="Fawcett J.A."/>
            <person name="Grimwood J."/>
            <person name="Gundlach H."/>
            <person name="Haberer G."/>
            <person name="Hollister J.D."/>
            <person name="Ossowski S."/>
            <person name="Ottilar R.P."/>
            <person name="Salamov A.A."/>
            <person name="Schneeberger K."/>
            <person name="Spannagl M."/>
            <person name="Wang X."/>
            <person name="Yang L."/>
            <person name="Nasrallah M.E."/>
            <person name="Bergelson J."/>
            <person name="Carrington J.C."/>
            <person name="Gaut B.S."/>
            <person name="Schmutz J."/>
            <person name="Mayer K.F.X."/>
            <person name="Van de Peer Y."/>
            <person name="Grigoriev I.V."/>
            <person name="Nordborg M."/>
            <person name="Weigel D."/>
            <person name="Guo Y.-L."/>
        </authorList>
    </citation>
    <scope>NUCLEOTIDE SEQUENCE [LARGE SCALE GENOMIC DNA]</scope>
    <source>
        <strain evidence="4">cv. MN47</strain>
    </source>
</reference>
<evidence type="ECO:0000313" key="4">
    <source>
        <dbReference type="Proteomes" id="UP000008694"/>
    </source>
</evidence>
<accession>D7MHQ3</accession>
<keyword evidence="4" id="KW-1185">Reference proteome</keyword>
<dbReference type="CDD" id="cd00177">
    <property type="entry name" value="START"/>
    <property type="match status" value="1"/>
</dbReference>
<feature type="compositionally biased region" description="Acidic residues" evidence="1">
    <location>
        <begin position="478"/>
        <end position="495"/>
    </location>
</feature>
<dbReference type="SUPFAM" id="SSF55961">
    <property type="entry name" value="Bet v1-like"/>
    <property type="match status" value="1"/>
</dbReference>
<dbReference type="Gramene" id="fgenesh1_pm.C_scaffold_7002399">
    <property type="protein sequence ID" value="fgenesh1_pm.C_scaffold_7002399"/>
    <property type="gene ID" value="fgenesh1_pm.C_scaffold_7002399"/>
</dbReference>